<dbReference type="Proteomes" id="UP000053989">
    <property type="component" value="Unassembled WGS sequence"/>
</dbReference>
<protein>
    <submittedName>
        <fullName evidence="2">Uncharacterized protein</fullName>
    </submittedName>
</protein>
<keyword evidence="1" id="KW-0175">Coiled coil</keyword>
<reference evidence="3" key="2">
    <citation type="submission" date="2015-01" db="EMBL/GenBank/DDBJ databases">
        <title>Evolutionary Origins and Diversification of the Mycorrhizal Mutualists.</title>
        <authorList>
            <consortium name="DOE Joint Genome Institute"/>
            <consortium name="Mycorrhizal Genomics Consortium"/>
            <person name="Kohler A."/>
            <person name="Kuo A."/>
            <person name="Nagy L.G."/>
            <person name="Floudas D."/>
            <person name="Copeland A."/>
            <person name="Barry K.W."/>
            <person name="Cichocki N."/>
            <person name="Veneault-Fourrey C."/>
            <person name="LaButti K."/>
            <person name="Lindquist E.A."/>
            <person name="Lipzen A."/>
            <person name="Lundell T."/>
            <person name="Morin E."/>
            <person name="Murat C."/>
            <person name="Riley R."/>
            <person name="Ohm R."/>
            <person name="Sun H."/>
            <person name="Tunlid A."/>
            <person name="Henrissat B."/>
            <person name="Grigoriev I.V."/>
            <person name="Hibbett D.S."/>
            <person name="Martin F."/>
        </authorList>
    </citation>
    <scope>NUCLEOTIDE SEQUENCE [LARGE SCALE GENOMIC DNA]</scope>
    <source>
        <strain evidence="3">Foug A</strain>
    </source>
</reference>
<feature type="coiled-coil region" evidence="1">
    <location>
        <begin position="39"/>
        <end position="66"/>
    </location>
</feature>
<gene>
    <name evidence="2" type="ORF">SCLCIDRAFT_30314</name>
</gene>
<evidence type="ECO:0000313" key="2">
    <source>
        <dbReference type="EMBL" id="KIM55529.1"/>
    </source>
</evidence>
<dbReference type="InParanoid" id="A0A0C3DGQ2"/>
<sequence length="133" mass="14654">MEQTQAIKALQGELGHSQVRANEMVDSEHEQLANRDSIIVQQAEAIQQLKDQLANTESTINAQIEKIKGQRDMELAAISRKYNAAICQNNNYKDPRSGDPRPSVSCPGRRIIGALIEENEPDAIPDQSPPPAP</sequence>
<dbReference type="HOGENOM" id="CLU_1907913_0_0_1"/>
<proteinExistence type="predicted"/>
<organism evidence="2 3">
    <name type="scientific">Scleroderma citrinum Foug A</name>
    <dbReference type="NCBI Taxonomy" id="1036808"/>
    <lineage>
        <taxon>Eukaryota</taxon>
        <taxon>Fungi</taxon>
        <taxon>Dikarya</taxon>
        <taxon>Basidiomycota</taxon>
        <taxon>Agaricomycotina</taxon>
        <taxon>Agaricomycetes</taxon>
        <taxon>Agaricomycetidae</taxon>
        <taxon>Boletales</taxon>
        <taxon>Sclerodermatineae</taxon>
        <taxon>Sclerodermataceae</taxon>
        <taxon>Scleroderma</taxon>
    </lineage>
</organism>
<evidence type="ECO:0000313" key="3">
    <source>
        <dbReference type="Proteomes" id="UP000053989"/>
    </source>
</evidence>
<dbReference type="AlphaFoldDB" id="A0A0C3DGQ2"/>
<evidence type="ECO:0000256" key="1">
    <source>
        <dbReference type="SAM" id="Coils"/>
    </source>
</evidence>
<accession>A0A0C3DGQ2</accession>
<dbReference type="EMBL" id="KN822133">
    <property type="protein sequence ID" value="KIM55529.1"/>
    <property type="molecule type" value="Genomic_DNA"/>
</dbReference>
<reference evidence="2 3" key="1">
    <citation type="submission" date="2014-04" db="EMBL/GenBank/DDBJ databases">
        <authorList>
            <consortium name="DOE Joint Genome Institute"/>
            <person name="Kuo A."/>
            <person name="Kohler A."/>
            <person name="Nagy L.G."/>
            <person name="Floudas D."/>
            <person name="Copeland A."/>
            <person name="Barry K.W."/>
            <person name="Cichocki N."/>
            <person name="Veneault-Fourrey C."/>
            <person name="LaButti K."/>
            <person name="Lindquist E.A."/>
            <person name="Lipzen A."/>
            <person name="Lundell T."/>
            <person name="Morin E."/>
            <person name="Murat C."/>
            <person name="Sun H."/>
            <person name="Tunlid A."/>
            <person name="Henrissat B."/>
            <person name="Grigoriev I.V."/>
            <person name="Hibbett D.S."/>
            <person name="Martin F."/>
            <person name="Nordberg H.P."/>
            <person name="Cantor M.N."/>
            <person name="Hua S.X."/>
        </authorList>
    </citation>
    <scope>NUCLEOTIDE SEQUENCE [LARGE SCALE GENOMIC DNA]</scope>
    <source>
        <strain evidence="2 3">Foug A</strain>
    </source>
</reference>
<name>A0A0C3DGQ2_9AGAM</name>
<keyword evidence="3" id="KW-1185">Reference proteome</keyword>